<gene>
    <name evidence="2" type="ORF">GMI68_00745</name>
    <name evidence="3" type="ORF">J7S26_01355</name>
</gene>
<evidence type="ECO:0000313" key="3">
    <source>
        <dbReference type="EMBL" id="QTU84607.1"/>
    </source>
</evidence>
<dbReference type="SUPFAM" id="SSF56420">
    <property type="entry name" value="Peptide deformylase"/>
    <property type="match status" value="1"/>
</dbReference>
<evidence type="ECO:0000313" key="2">
    <source>
        <dbReference type="EMBL" id="NHM13311.1"/>
    </source>
</evidence>
<dbReference type="RefSeq" id="WP_165060047.1">
    <property type="nucleotide sequence ID" value="NZ_CP072829.1"/>
</dbReference>
<evidence type="ECO:0000313" key="4">
    <source>
        <dbReference type="Proteomes" id="UP000636394"/>
    </source>
</evidence>
<dbReference type="InterPro" id="IPR023635">
    <property type="entry name" value="Peptide_deformylase"/>
</dbReference>
<dbReference type="Pfam" id="PF01327">
    <property type="entry name" value="Pep_deformylase"/>
    <property type="match status" value="1"/>
</dbReference>
<dbReference type="Proteomes" id="UP000671910">
    <property type="component" value="Chromosome"/>
</dbReference>
<comment type="similarity">
    <text evidence="1">Belongs to the polypeptide deformylase family.</text>
</comment>
<dbReference type="Proteomes" id="UP000636394">
    <property type="component" value="Unassembled WGS sequence"/>
</dbReference>
<organism evidence="3 5">
    <name type="scientific">Xiamenia xianingshaonis</name>
    <dbReference type="NCBI Taxonomy" id="2682776"/>
    <lineage>
        <taxon>Bacteria</taxon>
        <taxon>Bacillati</taxon>
        <taxon>Actinomycetota</taxon>
        <taxon>Coriobacteriia</taxon>
        <taxon>Eggerthellales</taxon>
        <taxon>Eggerthellaceae</taxon>
        <taxon>Xiamenia</taxon>
    </lineage>
</organism>
<accession>A0A9E6SUU3</accession>
<dbReference type="GO" id="GO:0042586">
    <property type="term" value="F:peptide deformylase activity"/>
    <property type="evidence" value="ECO:0007669"/>
    <property type="project" value="InterPro"/>
</dbReference>
<dbReference type="EMBL" id="WPCR01000001">
    <property type="protein sequence ID" value="NHM13311.1"/>
    <property type="molecule type" value="Genomic_DNA"/>
</dbReference>
<reference evidence="2 4" key="1">
    <citation type="submission" date="2019-11" db="EMBL/GenBank/DDBJ databases">
        <title>Eggerthellaceae novel genus isolated from the rectal contents of marmort.</title>
        <authorList>
            <person name="Zhang G."/>
        </authorList>
    </citation>
    <scope>NUCLEOTIDE SEQUENCE [LARGE SCALE GENOMIC DNA]</scope>
    <source>
        <strain evidence="2">Zg-886</strain>
        <strain evidence="4">zg-886</strain>
    </source>
</reference>
<evidence type="ECO:0000256" key="1">
    <source>
        <dbReference type="ARBA" id="ARBA00010759"/>
    </source>
</evidence>
<name>A0A9E6SUU3_9ACTN</name>
<reference evidence="3" key="2">
    <citation type="submission" date="2021-04" db="EMBL/GenBank/DDBJ databases">
        <title>Novel species in family Eggerthellaceae.</title>
        <authorList>
            <person name="Zhang G."/>
        </authorList>
    </citation>
    <scope>NUCLEOTIDE SEQUENCE</scope>
    <source>
        <strain evidence="3">Zg-886</strain>
    </source>
</reference>
<dbReference type="PANTHER" id="PTHR10458">
    <property type="entry name" value="PEPTIDE DEFORMYLASE"/>
    <property type="match status" value="1"/>
</dbReference>
<dbReference type="PANTHER" id="PTHR10458:SF22">
    <property type="entry name" value="PEPTIDE DEFORMYLASE"/>
    <property type="match status" value="1"/>
</dbReference>
<keyword evidence="4" id="KW-1185">Reference proteome</keyword>
<dbReference type="AlphaFoldDB" id="A0A9E6SUU3"/>
<dbReference type="Gene3D" id="3.90.45.10">
    <property type="entry name" value="Peptide deformylase"/>
    <property type="match status" value="1"/>
</dbReference>
<proteinExistence type="inferred from homology"/>
<protein>
    <submittedName>
        <fullName evidence="2">Formylmethionine deformylase</fullName>
    </submittedName>
    <submittedName>
        <fullName evidence="3">Peptide deformylase</fullName>
    </submittedName>
</protein>
<dbReference type="KEGG" id="ebz:J7S26_01355"/>
<dbReference type="InterPro" id="IPR036821">
    <property type="entry name" value="Peptide_deformylase_sf"/>
</dbReference>
<evidence type="ECO:0000313" key="5">
    <source>
        <dbReference type="Proteomes" id="UP000671910"/>
    </source>
</evidence>
<sequence length="139" mass="15218">MIKELVTDEGILSTPCEAATAEDAQIAQDLLDTIASIEDAGCLAANQIGQTKAIAVYLDEADEPHVVFNPKMKRALNAYRTVETCLTKEGETKVTRYDRMTLLFDELKDGALVPCEAQLEGFTAELAQHAIDHCKGKYL</sequence>
<dbReference type="EMBL" id="CP072829">
    <property type="protein sequence ID" value="QTU84607.1"/>
    <property type="molecule type" value="Genomic_DNA"/>
</dbReference>